<organism evidence="2 3">
    <name type="scientific">Desulfobacter latus</name>
    <dbReference type="NCBI Taxonomy" id="2292"/>
    <lineage>
        <taxon>Bacteria</taxon>
        <taxon>Pseudomonadati</taxon>
        <taxon>Thermodesulfobacteriota</taxon>
        <taxon>Desulfobacteria</taxon>
        <taxon>Desulfobacterales</taxon>
        <taxon>Desulfobacteraceae</taxon>
        <taxon>Desulfobacter</taxon>
    </lineage>
</organism>
<dbReference type="Pfam" id="PF05050">
    <property type="entry name" value="Methyltransf_21"/>
    <property type="match status" value="1"/>
</dbReference>
<dbReference type="SUPFAM" id="SSF53335">
    <property type="entry name" value="S-adenosyl-L-methionine-dependent methyltransferases"/>
    <property type="match status" value="1"/>
</dbReference>
<dbReference type="RefSeq" id="WP_178368208.1">
    <property type="nucleotide sequence ID" value="NZ_JACADJ010000107.1"/>
</dbReference>
<keyword evidence="2" id="KW-0489">Methyltransferase</keyword>
<dbReference type="Proteomes" id="UP000553343">
    <property type="component" value="Unassembled WGS sequence"/>
</dbReference>
<name>A0A850TGS9_9BACT</name>
<sequence>MFKIKIRDLLYRLTGFYISRPPKKTPVKLKKIDFGDLVSTAIAVKNSSVNILQIGAYDGVSFDPIFDAVSNSRVKLFLIEPNSDVISRLQQTYSHKDDVSIINAAIVEADETDLVELYKFSEKLIGIYPDFGGTSSLSFKHLENAFERNRFRFSAEEKLDGNVVVDKIRALTAKQLLKELNITDVDVLVIDTEGADWIVLNGFLEAGLSPKLILFEHRFLLPHDYEAALMKLNSLNYLLRDLESDTLAIQSVL</sequence>
<evidence type="ECO:0000313" key="3">
    <source>
        <dbReference type="Proteomes" id="UP000553343"/>
    </source>
</evidence>
<evidence type="ECO:0000313" key="2">
    <source>
        <dbReference type="EMBL" id="NWH06756.1"/>
    </source>
</evidence>
<accession>A0A850TGS9</accession>
<dbReference type="AlphaFoldDB" id="A0A850TGS9"/>
<dbReference type="GO" id="GO:0032259">
    <property type="term" value="P:methylation"/>
    <property type="evidence" value="ECO:0007669"/>
    <property type="project" value="UniProtKB-KW"/>
</dbReference>
<dbReference type="GO" id="GO:0008168">
    <property type="term" value="F:methyltransferase activity"/>
    <property type="evidence" value="ECO:0007669"/>
    <property type="project" value="UniProtKB-KW"/>
</dbReference>
<dbReference type="Gene3D" id="3.40.50.150">
    <property type="entry name" value="Vaccinia Virus protein VP39"/>
    <property type="match status" value="1"/>
</dbReference>
<dbReference type="InterPro" id="IPR006342">
    <property type="entry name" value="FkbM_mtfrase"/>
</dbReference>
<protein>
    <submittedName>
        <fullName evidence="2">FkbM family methyltransferase</fullName>
    </submittedName>
</protein>
<evidence type="ECO:0000259" key="1">
    <source>
        <dbReference type="Pfam" id="PF05050"/>
    </source>
</evidence>
<reference evidence="2 3" key="1">
    <citation type="submission" date="2020-06" db="EMBL/GenBank/DDBJ databases">
        <title>High-quality draft genome of sulfate reducer Desulfobacter latus type strain AcrS2 isolated from marine sediment.</title>
        <authorList>
            <person name="Hoppe M."/>
            <person name="Larsen C.K."/>
            <person name="Marshall I.P.G."/>
            <person name="Schramm A."/>
            <person name="Marietou A.G."/>
        </authorList>
    </citation>
    <scope>NUCLEOTIDE SEQUENCE [LARGE SCALE GENOMIC DNA]</scope>
    <source>
        <strain evidence="2 3">AcRS2</strain>
    </source>
</reference>
<proteinExistence type="predicted"/>
<feature type="domain" description="Methyltransferase FkbM" evidence="1">
    <location>
        <begin position="53"/>
        <end position="238"/>
    </location>
</feature>
<keyword evidence="2" id="KW-0808">Transferase</keyword>
<gene>
    <name evidence="2" type="ORF">HXW94_17520</name>
</gene>
<dbReference type="InterPro" id="IPR029063">
    <property type="entry name" value="SAM-dependent_MTases_sf"/>
</dbReference>
<dbReference type="EMBL" id="JACADJ010000107">
    <property type="protein sequence ID" value="NWH06756.1"/>
    <property type="molecule type" value="Genomic_DNA"/>
</dbReference>
<comment type="caution">
    <text evidence="2">The sequence shown here is derived from an EMBL/GenBank/DDBJ whole genome shotgun (WGS) entry which is preliminary data.</text>
</comment>
<dbReference type="NCBIfam" id="TIGR01444">
    <property type="entry name" value="fkbM_fam"/>
    <property type="match status" value="1"/>
</dbReference>
<keyword evidence="3" id="KW-1185">Reference proteome</keyword>